<evidence type="ECO:0000256" key="3">
    <source>
        <dbReference type="ARBA" id="ARBA00023163"/>
    </source>
</evidence>
<dbReference type="InterPro" id="IPR006059">
    <property type="entry name" value="SBP"/>
</dbReference>
<comment type="caution">
    <text evidence="5">The sequence shown here is derived from an EMBL/GenBank/DDBJ whole genome shotgun (WGS) entry which is preliminary data.</text>
</comment>
<evidence type="ECO:0000313" key="5">
    <source>
        <dbReference type="EMBL" id="THF84492.1"/>
    </source>
</evidence>
<dbReference type="GO" id="GO:0003700">
    <property type="term" value="F:DNA-binding transcription factor activity"/>
    <property type="evidence" value="ECO:0007669"/>
    <property type="project" value="InterPro"/>
</dbReference>
<dbReference type="InterPro" id="IPR036388">
    <property type="entry name" value="WH-like_DNA-bd_sf"/>
</dbReference>
<dbReference type="Gene3D" id="3.40.190.10">
    <property type="entry name" value="Periplasmic binding protein-like II"/>
    <property type="match status" value="1"/>
</dbReference>
<keyword evidence="6" id="KW-1185">Reference proteome</keyword>
<dbReference type="SUPFAM" id="SSF53850">
    <property type="entry name" value="Periplasmic binding protein-like II"/>
    <property type="match status" value="1"/>
</dbReference>
<dbReference type="EMBL" id="SSOB01000001">
    <property type="protein sequence ID" value="THF84492.1"/>
    <property type="molecule type" value="Genomic_DNA"/>
</dbReference>
<name>A0A4S4C8X0_9BACL</name>
<dbReference type="InterPro" id="IPR050490">
    <property type="entry name" value="Bact_solute-bd_prot1"/>
</dbReference>
<organism evidence="5 6">
    <name type="scientific">Cohnella fermenti</name>
    <dbReference type="NCBI Taxonomy" id="2565925"/>
    <lineage>
        <taxon>Bacteria</taxon>
        <taxon>Bacillati</taxon>
        <taxon>Bacillota</taxon>
        <taxon>Bacilli</taxon>
        <taxon>Bacillales</taxon>
        <taxon>Paenibacillaceae</taxon>
        <taxon>Cohnella</taxon>
    </lineage>
</organism>
<keyword evidence="1" id="KW-0805">Transcription regulation</keyword>
<dbReference type="PANTHER" id="PTHR43649:SF12">
    <property type="entry name" value="DIACETYLCHITOBIOSE BINDING PROTEIN DASA"/>
    <property type="match status" value="1"/>
</dbReference>
<dbReference type="RefSeq" id="WP_136367807.1">
    <property type="nucleotide sequence ID" value="NZ_SSOB01000001.1"/>
</dbReference>
<evidence type="ECO:0000313" key="6">
    <source>
        <dbReference type="Proteomes" id="UP000310636"/>
    </source>
</evidence>
<feature type="domain" description="HTH gntR-type" evidence="4">
    <location>
        <begin position="3"/>
        <end position="71"/>
    </location>
</feature>
<sequence>MREFRYIELAGKLRTDILSGYLKPGQFLLPEKELCQVYDISRNSLRQALELLTNEGLLVKMVGRGTMVNKELDISRHGNTVINIVCPQHSSYVLKALPILIDMFKEHYPNVEFRQFATAASYEEFLQDLANFGVNADIVIMSNHDMQRLPLDKFLTLEDIVPEQTIVTDKLLQVFSHSSVPYAIPLTYSPVFLACNPLLFASNSLELPQSNWSWEQFVEAAKAMTRDSNGDGLNDIYGFGLSSSIYRWPVLARKHSYQMRQEPSGMLNTEGLQELLDILQSLIYREGVSPILAVNDWELLAQLFDEGRLGMFLTTTLTTSMTNASFPVTVIPLPTGPQAYQGNLAISNGMMIPKTSSNAKLAKQFAQFTLRIDYQRRMASEAKFLSIYSQVNEEVWTERERNVLGMTETSSEPFYFMNEMLPNPLLEQILEQEMNKFWAGIESSGEFIDRMTSILHNALAQDVAMSEISP</sequence>
<gene>
    <name evidence="5" type="ORF">E6C55_00465</name>
</gene>
<evidence type="ECO:0000256" key="2">
    <source>
        <dbReference type="ARBA" id="ARBA00023125"/>
    </source>
</evidence>
<reference evidence="5 6" key="1">
    <citation type="submission" date="2019-04" db="EMBL/GenBank/DDBJ databases">
        <title>Cohnella sp. nov. isolated from preserved vegetables.</title>
        <authorList>
            <person name="Lin S.-Y."/>
            <person name="Hung M.-H."/>
            <person name="Young C.-C."/>
        </authorList>
    </citation>
    <scope>NUCLEOTIDE SEQUENCE [LARGE SCALE GENOMIC DNA]</scope>
    <source>
        <strain evidence="5 6">CC-MHH1044</strain>
    </source>
</reference>
<dbReference type="SUPFAM" id="SSF46785">
    <property type="entry name" value="Winged helix' DNA-binding domain"/>
    <property type="match status" value="1"/>
</dbReference>
<dbReference type="PROSITE" id="PS50949">
    <property type="entry name" value="HTH_GNTR"/>
    <property type="match status" value="1"/>
</dbReference>
<dbReference type="Pfam" id="PF00392">
    <property type="entry name" value="GntR"/>
    <property type="match status" value="1"/>
</dbReference>
<proteinExistence type="predicted"/>
<dbReference type="GO" id="GO:0003677">
    <property type="term" value="F:DNA binding"/>
    <property type="evidence" value="ECO:0007669"/>
    <property type="project" value="UniProtKB-KW"/>
</dbReference>
<evidence type="ECO:0000256" key="1">
    <source>
        <dbReference type="ARBA" id="ARBA00023015"/>
    </source>
</evidence>
<protein>
    <submittedName>
        <fullName evidence="5">Extracellular solute-binding protein</fullName>
    </submittedName>
</protein>
<keyword evidence="2" id="KW-0238">DNA-binding</keyword>
<keyword evidence="3" id="KW-0804">Transcription</keyword>
<dbReference type="PANTHER" id="PTHR43649">
    <property type="entry name" value="ARABINOSE-BINDING PROTEIN-RELATED"/>
    <property type="match status" value="1"/>
</dbReference>
<dbReference type="OrthoDB" id="383937at2"/>
<dbReference type="InterPro" id="IPR000524">
    <property type="entry name" value="Tscrpt_reg_HTH_GntR"/>
</dbReference>
<accession>A0A4S4C8X0</accession>
<dbReference type="PRINTS" id="PR00035">
    <property type="entry name" value="HTHGNTR"/>
</dbReference>
<dbReference type="CDD" id="cd07377">
    <property type="entry name" value="WHTH_GntR"/>
    <property type="match status" value="1"/>
</dbReference>
<dbReference type="Pfam" id="PF01547">
    <property type="entry name" value="SBP_bac_1"/>
    <property type="match status" value="1"/>
</dbReference>
<evidence type="ECO:0000259" key="4">
    <source>
        <dbReference type="PROSITE" id="PS50949"/>
    </source>
</evidence>
<dbReference type="SMART" id="SM00345">
    <property type="entry name" value="HTH_GNTR"/>
    <property type="match status" value="1"/>
</dbReference>
<dbReference type="AlphaFoldDB" id="A0A4S4C8X0"/>
<dbReference type="Proteomes" id="UP000310636">
    <property type="component" value="Unassembled WGS sequence"/>
</dbReference>
<dbReference type="InterPro" id="IPR036390">
    <property type="entry name" value="WH_DNA-bd_sf"/>
</dbReference>
<dbReference type="Gene3D" id="1.10.10.10">
    <property type="entry name" value="Winged helix-like DNA-binding domain superfamily/Winged helix DNA-binding domain"/>
    <property type="match status" value="1"/>
</dbReference>